<dbReference type="RefSeq" id="WP_311668605.1">
    <property type="nucleotide sequence ID" value="NZ_JAVREO010000011.1"/>
</dbReference>
<dbReference type="PANTHER" id="PTHR30532">
    <property type="entry name" value="IRON III DICITRATE-BINDING PERIPLASMIC PROTEIN"/>
    <property type="match status" value="1"/>
</dbReference>
<comment type="caution">
    <text evidence="7">The sequence shown here is derived from an EMBL/GenBank/DDBJ whole genome shotgun (WGS) entry which is preliminary data.</text>
</comment>
<dbReference type="PANTHER" id="PTHR30532:SF24">
    <property type="entry name" value="FERRIC ENTEROBACTIN-BINDING PERIPLASMIC PROTEIN FEPB"/>
    <property type="match status" value="1"/>
</dbReference>
<reference evidence="8" key="1">
    <citation type="submission" date="2023-07" db="EMBL/GenBank/DDBJ databases">
        <title>30 novel species of actinomycetes from the DSMZ collection.</title>
        <authorList>
            <person name="Nouioui I."/>
        </authorList>
    </citation>
    <scope>NUCLEOTIDE SEQUENCE [LARGE SCALE GENOMIC DNA]</scope>
    <source>
        <strain evidence="8">DSM 44915</strain>
    </source>
</reference>
<comment type="subcellular location">
    <subcellularLocation>
        <location evidence="1">Cell envelope</location>
    </subcellularLocation>
</comment>
<organism evidence="7 8">
    <name type="scientific">Streptomyces chisholmiae</name>
    <dbReference type="NCBI Taxonomy" id="3075540"/>
    <lineage>
        <taxon>Bacteria</taxon>
        <taxon>Bacillati</taxon>
        <taxon>Actinomycetota</taxon>
        <taxon>Actinomycetes</taxon>
        <taxon>Kitasatosporales</taxon>
        <taxon>Streptomycetaceae</taxon>
        <taxon>Streptomyces</taxon>
    </lineage>
</organism>
<comment type="similarity">
    <text evidence="2">Belongs to the bacterial solute-binding protein 8 family.</text>
</comment>
<protein>
    <submittedName>
        <fullName evidence="7">Iron-siderophore ABC transporter substrate-binding protein</fullName>
    </submittedName>
</protein>
<dbReference type="Gene3D" id="3.40.50.1980">
    <property type="entry name" value="Nitrogenase molybdenum iron protein domain"/>
    <property type="match status" value="2"/>
</dbReference>
<evidence type="ECO:0000256" key="5">
    <source>
        <dbReference type="SAM" id="SignalP"/>
    </source>
</evidence>
<dbReference type="PROSITE" id="PS51257">
    <property type="entry name" value="PROKAR_LIPOPROTEIN"/>
    <property type="match status" value="1"/>
</dbReference>
<dbReference type="InterPro" id="IPR051313">
    <property type="entry name" value="Bact_iron-sidero_bind"/>
</dbReference>
<feature type="domain" description="Fe/B12 periplasmic-binding" evidence="6">
    <location>
        <begin position="63"/>
        <end position="330"/>
    </location>
</feature>
<evidence type="ECO:0000256" key="3">
    <source>
        <dbReference type="ARBA" id="ARBA00022448"/>
    </source>
</evidence>
<keyword evidence="4 5" id="KW-0732">Signal</keyword>
<feature type="chain" id="PRO_5047454679" evidence="5">
    <location>
        <begin position="23"/>
        <end position="331"/>
    </location>
</feature>
<proteinExistence type="inferred from homology"/>
<dbReference type="Pfam" id="PF01497">
    <property type="entry name" value="Peripla_BP_2"/>
    <property type="match status" value="1"/>
</dbReference>
<evidence type="ECO:0000256" key="1">
    <source>
        <dbReference type="ARBA" id="ARBA00004196"/>
    </source>
</evidence>
<keyword evidence="3" id="KW-0813">Transport</keyword>
<evidence type="ECO:0000313" key="8">
    <source>
        <dbReference type="Proteomes" id="UP001183410"/>
    </source>
</evidence>
<dbReference type="SUPFAM" id="SSF53807">
    <property type="entry name" value="Helical backbone' metal receptor"/>
    <property type="match status" value="1"/>
</dbReference>
<gene>
    <name evidence="7" type="ORF">RM844_19725</name>
</gene>
<evidence type="ECO:0000313" key="7">
    <source>
        <dbReference type="EMBL" id="MDT0268519.1"/>
    </source>
</evidence>
<accession>A0ABU2JVE0</accession>
<dbReference type="EMBL" id="JAVREO010000011">
    <property type="protein sequence ID" value="MDT0268519.1"/>
    <property type="molecule type" value="Genomic_DNA"/>
</dbReference>
<dbReference type="InterPro" id="IPR002491">
    <property type="entry name" value="ABC_transptr_periplasmic_BD"/>
</dbReference>
<feature type="signal peptide" evidence="5">
    <location>
        <begin position="1"/>
        <end position="22"/>
    </location>
</feature>
<evidence type="ECO:0000259" key="6">
    <source>
        <dbReference type="PROSITE" id="PS50983"/>
    </source>
</evidence>
<dbReference type="Proteomes" id="UP001183410">
    <property type="component" value="Unassembled WGS sequence"/>
</dbReference>
<sequence length="331" mass="34587">MRYTRLFTTLAAGALLTLTACGGESDSAGAAPEAGAPAAAEGAFPATIATKFGDVTVDERPERVVALGWGDAELALELGVQPVGAADWLAFGGEGVGPWNEGRYDESPEILGTLELSYEAVAELRPDLILDVRGSGDEERYERLSSIATTIGVSDGGDSYLTPADDQVRMIAAALGNVEGGEEMLAETDAAFEAVAAGHPEWAGRTVTAATRTSEGWGAYVNDARVDFLERLGFTPSPTIAELPVDANGWTVSLSEEQLDQLDADLIVAFPIWIDVAQIEDNASWRAVPAVADGRAVVITDDLSAAYSLGTPTAQRYALAELAPQIEAALG</sequence>
<evidence type="ECO:0000256" key="4">
    <source>
        <dbReference type="ARBA" id="ARBA00022729"/>
    </source>
</evidence>
<dbReference type="PROSITE" id="PS50983">
    <property type="entry name" value="FE_B12_PBP"/>
    <property type="match status" value="1"/>
</dbReference>
<keyword evidence="8" id="KW-1185">Reference proteome</keyword>
<name>A0ABU2JVE0_9ACTN</name>
<evidence type="ECO:0000256" key="2">
    <source>
        <dbReference type="ARBA" id="ARBA00008814"/>
    </source>
</evidence>
<dbReference type="CDD" id="cd01146">
    <property type="entry name" value="FhuD"/>
    <property type="match status" value="1"/>
</dbReference>